<sequence>MSVYADSSALVKLYVPERGHEQIRAITSTLVTAEISRVELASALWRKHRMGELDPSDAHTLTARFEADLDDPVGDIALVATNPSILDAALDMVARHGLRAYDAVQLASAVEARTQLGGLERFAAFDNDLRAAASAERFGLIPATLG</sequence>
<dbReference type="SUPFAM" id="SSF88723">
    <property type="entry name" value="PIN domain-like"/>
    <property type="match status" value="1"/>
</dbReference>
<gene>
    <name evidence="6" type="primary">vapC</name>
    <name evidence="8" type="ORF">IPN02_08610</name>
</gene>
<keyword evidence="4 6" id="KW-0378">Hydrolase</keyword>
<dbReference type="Pfam" id="PF01850">
    <property type="entry name" value="PIN"/>
    <property type="match status" value="1"/>
</dbReference>
<protein>
    <recommendedName>
        <fullName evidence="6">Ribonuclease VapC</fullName>
        <shortName evidence="6">RNase VapC</shortName>
        <ecNumber evidence="6">3.1.-.-</ecNumber>
    </recommendedName>
    <alternativeName>
        <fullName evidence="6">Toxin VapC</fullName>
    </alternativeName>
</protein>
<dbReference type="GO" id="GO:0016787">
    <property type="term" value="F:hydrolase activity"/>
    <property type="evidence" value="ECO:0007669"/>
    <property type="project" value="UniProtKB-KW"/>
</dbReference>
<comment type="caution">
    <text evidence="8">The sequence shown here is derived from an EMBL/GenBank/DDBJ whole genome shotgun (WGS) entry which is preliminary data.</text>
</comment>
<comment type="similarity">
    <text evidence="6">Belongs to the PINc/VapC protein family.</text>
</comment>
<organism evidence="8 9">
    <name type="scientific">Candidatus Neomicrothrix subdominans</name>
    <dbReference type="NCBI Taxonomy" id="2954438"/>
    <lineage>
        <taxon>Bacteria</taxon>
        <taxon>Bacillati</taxon>
        <taxon>Actinomycetota</taxon>
        <taxon>Acidimicrobiia</taxon>
        <taxon>Acidimicrobiales</taxon>
        <taxon>Microthrixaceae</taxon>
        <taxon>Candidatus Neomicrothrix</taxon>
    </lineage>
</organism>
<evidence type="ECO:0000256" key="4">
    <source>
        <dbReference type="ARBA" id="ARBA00022801"/>
    </source>
</evidence>
<evidence type="ECO:0000259" key="7">
    <source>
        <dbReference type="Pfam" id="PF01850"/>
    </source>
</evidence>
<dbReference type="Gene3D" id="3.40.50.1010">
    <property type="entry name" value="5'-nuclease"/>
    <property type="match status" value="1"/>
</dbReference>
<dbReference type="EMBL" id="JADJZA010000006">
    <property type="protein sequence ID" value="MBK9296883.1"/>
    <property type="molecule type" value="Genomic_DNA"/>
</dbReference>
<dbReference type="InterPro" id="IPR029060">
    <property type="entry name" value="PIN-like_dom_sf"/>
</dbReference>
<comment type="cofactor">
    <cofactor evidence="6">
        <name>Mg(2+)</name>
        <dbReference type="ChEBI" id="CHEBI:18420"/>
    </cofactor>
</comment>
<proteinExistence type="inferred from homology"/>
<feature type="domain" description="PIN" evidence="7">
    <location>
        <begin position="3"/>
        <end position="133"/>
    </location>
</feature>
<dbReference type="AlphaFoldDB" id="A0A936NAX5"/>
<feature type="binding site" evidence="6">
    <location>
        <position position="6"/>
    </location>
    <ligand>
        <name>Mg(2+)</name>
        <dbReference type="ChEBI" id="CHEBI:18420"/>
    </ligand>
</feature>
<keyword evidence="1 6" id="KW-1277">Toxin-antitoxin system</keyword>
<evidence type="ECO:0000256" key="3">
    <source>
        <dbReference type="ARBA" id="ARBA00022723"/>
    </source>
</evidence>
<dbReference type="InterPro" id="IPR022907">
    <property type="entry name" value="VapC_family"/>
</dbReference>
<comment type="function">
    <text evidence="6">Toxic component of a toxin-antitoxin (TA) system. An RNase.</text>
</comment>
<evidence type="ECO:0000256" key="2">
    <source>
        <dbReference type="ARBA" id="ARBA00022722"/>
    </source>
</evidence>
<evidence type="ECO:0000256" key="6">
    <source>
        <dbReference type="HAMAP-Rule" id="MF_00265"/>
    </source>
</evidence>
<evidence type="ECO:0000256" key="5">
    <source>
        <dbReference type="ARBA" id="ARBA00022842"/>
    </source>
</evidence>
<dbReference type="Proteomes" id="UP000727993">
    <property type="component" value="Unassembled WGS sequence"/>
</dbReference>
<keyword evidence="5 6" id="KW-0460">Magnesium</keyword>
<keyword evidence="6" id="KW-0800">Toxin</keyword>
<name>A0A936NAX5_9ACTN</name>
<reference evidence="8 9" key="1">
    <citation type="submission" date="2020-10" db="EMBL/GenBank/DDBJ databases">
        <title>Connecting structure to function with the recovery of over 1000 high-quality activated sludge metagenome-assembled genomes encoding full-length rRNA genes using long-read sequencing.</title>
        <authorList>
            <person name="Singleton C.M."/>
            <person name="Petriglieri F."/>
            <person name="Kristensen J.M."/>
            <person name="Kirkegaard R.H."/>
            <person name="Michaelsen T.Y."/>
            <person name="Andersen M.H."/>
            <person name="Karst S.M."/>
            <person name="Dueholm M.S."/>
            <person name="Nielsen P.H."/>
            <person name="Albertsen M."/>
        </authorList>
    </citation>
    <scope>NUCLEOTIDE SEQUENCE [LARGE SCALE GENOMIC DNA]</scope>
    <source>
        <strain evidence="8">Lyne_18-Q3-R50-59_MAXAC.006</strain>
    </source>
</reference>
<dbReference type="HAMAP" id="MF_00265">
    <property type="entry name" value="VapC_Nob1"/>
    <property type="match status" value="1"/>
</dbReference>
<dbReference type="EC" id="3.1.-.-" evidence="6"/>
<dbReference type="GO" id="GO:0004540">
    <property type="term" value="F:RNA nuclease activity"/>
    <property type="evidence" value="ECO:0007669"/>
    <property type="project" value="InterPro"/>
</dbReference>
<dbReference type="GO" id="GO:0090729">
    <property type="term" value="F:toxin activity"/>
    <property type="evidence" value="ECO:0007669"/>
    <property type="project" value="UniProtKB-KW"/>
</dbReference>
<accession>A0A936NAX5</accession>
<dbReference type="InterPro" id="IPR002716">
    <property type="entry name" value="PIN_dom"/>
</dbReference>
<dbReference type="GO" id="GO:0000287">
    <property type="term" value="F:magnesium ion binding"/>
    <property type="evidence" value="ECO:0007669"/>
    <property type="project" value="UniProtKB-UniRule"/>
</dbReference>
<feature type="binding site" evidence="6">
    <location>
        <position position="102"/>
    </location>
    <ligand>
        <name>Mg(2+)</name>
        <dbReference type="ChEBI" id="CHEBI:18420"/>
    </ligand>
</feature>
<keyword evidence="3 6" id="KW-0479">Metal-binding</keyword>
<evidence type="ECO:0000313" key="8">
    <source>
        <dbReference type="EMBL" id="MBK9296883.1"/>
    </source>
</evidence>
<evidence type="ECO:0000313" key="9">
    <source>
        <dbReference type="Proteomes" id="UP000727993"/>
    </source>
</evidence>
<evidence type="ECO:0000256" key="1">
    <source>
        <dbReference type="ARBA" id="ARBA00022649"/>
    </source>
</evidence>
<dbReference type="CDD" id="cd09874">
    <property type="entry name" value="PIN_MT3492-like"/>
    <property type="match status" value="1"/>
</dbReference>
<keyword evidence="2 6" id="KW-0540">Nuclease</keyword>